<dbReference type="GO" id="GO:0015990">
    <property type="term" value="P:electron transport coupled proton transport"/>
    <property type="evidence" value="ECO:0007669"/>
    <property type="project" value="TreeGrafter"/>
</dbReference>
<proteinExistence type="inferred from homology"/>
<feature type="transmembrane region" description="Helical" evidence="7">
    <location>
        <begin position="86"/>
        <end position="106"/>
    </location>
</feature>
<name>A0A8J3N3K4_9CHLR</name>
<organism evidence="9 10">
    <name type="scientific">Reticulibacter mediterranei</name>
    <dbReference type="NCBI Taxonomy" id="2778369"/>
    <lineage>
        <taxon>Bacteria</taxon>
        <taxon>Bacillati</taxon>
        <taxon>Chloroflexota</taxon>
        <taxon>Ktedonobacteria</taxon>
        <taxon>Ktedonobacterales</taxon>
        <taxon>Reticulibacteraceae</taxon>
        <taxon>Reticulibacter</taxon>
    </lineage>
</organism>
<feature type="transmembrane region" description="Helical" evidence="7">
    <location>
        <begin position="428"/>
        <end position="447"/>
    </location>
</feature>
<dbReference type="InterPro" id="IPR003918">
    <property type="entry name" value="NADH_UbQ_OxRdtase"/>
</dbReference>
<feature type="domain" description="NADH:quinone oxidoreductase/Mrp antiporter transmembrane" evidence="8">
    <location>
        <begin position="132"/>
        <end position="432"/>
    </location>
</feature>
<sequence length="522" mass="56303">MSILLSVLIFLPIVGGIVTLCLPRDRHSLIRWVALAFSGVNLILALALLLLFSQTAGSALSTSIFQENIPWIPSVGINYSLDVDGISSLLVALTALLTTICMAASFRIEQKVKSYMAFMLLFESGMLGVFMSTNLFLFYVFWEVMLIPAYFLVGSWGGERRIYAVFKFVLYTALGSFLMLIGIIALGYFHQVAAGANCSYTLDLATLLNGRVDPTTGARICQANLSGDVQTWLLLAFAAAFVVKIPFVPFHSWLPDTYSEAPAPVTALLAGAMSKTGAYGFLRLCIPLFPQAIQNLAPLFNILAVIGIIYCALQALVQTDIKRLLGYSSISHLGVVMLGMLAFNAQGVEGSVLQMVNHGITTGALFLIAGFLEARTGTRKLSDFGGLAVKVPVLATVMFIVVLSSLGLPGLNSFTGEFLSLLGAFQSNVVYGTLGTIVVVPAAWYLIRFFQGIMTGPQQRTGTVGVMLRKGTLGDIRLSEFLIVLPLLALIFYIGLQPAPLTFLLHQSVIDTIHTLGTVLVK</sequence>
<dbReference type="AlphaFoldDB" id="A0A8J3N3K4"/>
<dbReference type="GO" id="GO:0042773">
    <property type="term" value="P:ATP synthesis coupled electron transport"/>
    <property type="evidence" value="ECO:0007669"/>
    <property type="project" value="InterPro"/>
</dbReference>
<evidence type="ECO:0000256" key="6">
    <source>
        <dbReference type="RuleBase" id="RU000320"/>
    </source>
</evidence>
<feature type="transmembrane region" description="Helical" evidence="7">
    <location>
        <begin position="478"/>
        <end position="496"/>
    </location>
</feature>
<evidence type="ECO:0000256" key="4">
    <source>
        <dbReference type="ARBA" id="ARBA00022989"/>
    </source>
</evidence>
<dbReference type="InterPro" id="IPR010227">
    <property type="entry name" value="NADH_Q_OxRdtase_chainM/4"/>
</dbReference>
<dbReference type="GO" id="GO:0012505">
    <property type="term" value="C:endomembrane system"/>
    <property type="evidence" value="ECO:0007669"/>
    <property type="project" value="UniProtKB-SubCell"/>
</dbReference>
<evidence type="ECO:0000313" key="10">
    <source>
        <dbReference type="Proteomes" id="UP000597444"/>
    </source>
</evidence>
<dbReference type="GO" id="GO:0016020">
    <property type="term" value="C:membrane"/>
    <property type="evidence" value="ECO:0007669"/>
    <property type="project" value="UniProtKB-SubCell"/>
</dbReference>
<dbReference type="GO" id="GO:0008137">
    <property type="term" value="F:NADH dehydrogenase (ubiquinone) activity"/>
    <property type="evidence" value="ECO:0007669"/>
    <property type="project" value="InterPro"/>
</dbReference>
<evidence type="ECO:0000256" key="3">
    <source>
        <dbReference type="ARBA" id="ARBA00022692"/>
    </source>
</evidence>
<dbReference type="NCBIfam" id="TIGR01972">
    <property type="entry name" value="NDH_I_M"/>
    <property type="match status" value="1"/>
</dbReference>
<keyword evidence="4 7" id="KW-1133">Transmembrane helix</keyword>
<feature type="transmembrane region" description="Helical" evidence="7">
    <location>
        <begin position="324"/>
        <end position="343"/>
    </location>
</feature>
<dbReference type="PANTHER" id="PTHR43507">
    <property type="entry name" value="NADH-UBIQUINONE OXIDOREDUCTASE CHAIN 4"/>
    <property type="match status" value="1"/>
</dbReference>
<comment type="similarity">
    <text evidence="2">Belongs to the complex I subunit 4 family.</text>
</comment>
<comment type="caution">
    <text evidence="9">The sequence shown here is derived from an EMBL/GenBank/DDBJ whole genome shotgun (WGS) entry which is preliminary data.</text>
</comment>
<feature type="transmembrane region" description="Helical" evidence="7">
    <location>
        <begin position="29"/>
        <end position="52"/>
    </location>
</feature>
<feature type="transmembrane region" description="Helical" evidence="7">
    <location>
        <begin position="162"/>
        <end position="189"/>
    </location>
</feature>
<evidence type="ECO:0000256" key="7">
    <source>
        <dbReference type="SAM" id="Phobius"/>
    </source>
</evidence>
<dbReference type="InterPro" id="IPR001750">
    <property type="entry name" value="ND/Mrp_TM"/>
</dbReference>
<evidence type="ECO:0000313" key="9">
    <source>
        <dbReference type="EMBL" id="GHO93227.1"/>
    </source>
</evidence>
<dbReference type="Proteomes" id="UP000597444">
    <property type="component" value="Unassembled WGS sequence"/>
</dbReference>
<dbReference type="PANTHER" id="PTHR43507:SF1">
    <property type="entry name" value="NADH-UBIQUINONE OXIDOREDUCTASE CHAIN 4"/>
    <property type="match status" value="1"/>
</dbReference>
<keyword evidence="10" id="KW-1185">Reference proteome</keyword>
<dbReference type="Pfam" id="PF00361">
    <property type="entry name" value="Proton_antipo_M"/>
    <property type="match status" value="1"/>
</dbReference>
<protein>
    <submittedName>
        <fullName evidence="9">NADH:ubiquinone oxidoreductase subunit M</fullName>
    </submittedName>
</protein>
<comment type="subcellular location">
    <subcellularLocation>
        <location evidence="1">Endomembrane system</location>
        <topology evidence="1">Multi-pass membrane protein</topology>
    </subcellularLocation>
    <subcellularLocation>
        <location evidence="6">Membrane</location>
        <topology evidence="6">Multi-pass membrane protein</topology>
    </subcellularLocation>
</comment>
<dbReference type="EMBL" id="BNJK01000001">
    <property type="protein sequence ID" value="GHO93227.1"/>
    <property type="molecule type" value="Genomic_DNA"/>
</dbReference>
<keyword evidence="3 6" id="KW-0812">Transmembrane</keyword>
<feature type="transmembrane region" description="Helical" evidence="7">
    <location>
        <begin position="296"/>
        <end position="317"/>
    </location>
</feature>
<evidence type="ECO:0000259" key="8">
    <source>
        <dbReference type="Pfam" id="PF00361"/>
    </source>
</evidence>
<evidence type="ECO:0000256" key="1">
    <source>
        <dbReference type="ARBA" id="ARBA00004127"/>
    </source>
</evidence>
<accession>A0A8J3N3K4</accession>
<dbReference type="GO" id="GO:0048039">
    <property type="term" value="F:ubiquinone binding"/>
    <property type="evidence" value="ECO:0007669"/>
    <property type="project" value="TreeGrafter"/>
</dbReference>
<dbReference type="PRINTS" id="PR01437">
    <property type="entry name" value="NUOXDRDTASE4"/>
</dbReference>
<evidence type="ECO:0000256" key="5">
    <source>
        <dbReference type="ARBA" id="ARBA00023136"/>
    </source>
</evidence>
<gene>
    <name evidence="9" type="primary">nuoM-1</name>
    <name evidence="9" type="ORF">KSF_032750</name>
</gene>
<feature type="transmembrane region" description="Helical" evidence="7">
    <location>
        <begin position="118"/>
        <end position="142"/>
    </location>
</feature>
<dbReference type="RefSeq" id="WP_220204020.1">
    <property type="nucleotide sequence ID" value="NZ_BNJK01000001.1"/>
</dbReference>
<feature type="transmembrane region" description="Helical" evidence="7">
    <location>
        <begin position="384"/>
        <end position="408"/>
    </location>
</feature>
<keyword evidence="5 7" id="KW-0472">Membrane</keyword>
<feature type="transmembrane region" description="Helical" evidence="7">
    <location>
        <begin position="232"/>
        <end position="254"/>
    </location>
</feature>
<evidence type="ECO:0000256" key="2">
    <source>
        <dbReference type="ARBA" id="ARBA00009025"/>
    </source>
</evidence>
<reference evidence="9" key="1">
    <citation type="submission" date="2020-10" db="EMBL/GenBank/DDBJ databases">
        <title>Taxonomic study of unclassified bacteria belonging to the class Ktedonobacteria.</title>
        <authorList>
            <person name="Yabe S."/>
            <person name="Wang C.M."/>
            <person name="Zheng Y."/>
            <person name="Sakai Y."/>
            <person name="Cavaletti L."/>
            <person name="Monciardini P."/>
            <person name="Donadio S."/>
        </authorList>
    </citation>
    <scope>NUCLEOTIDE SEQUENCE</scope>
    <source>
        <strain evidence="9">ID150040</strain>
    </source>
</reference>
<dbReference type="GO" id="GO:0003954">
    <property type="term" value="F:NADH dehydrogenase activity"/>
    <property type="evidence" value="ECO:0007669"/>
    <property type="project" value="TreeGrafter"/>
</dbReference>
<feature type="transmembrane region" description="Helical" evidence="7">
    <location>
        <begin position="6"/>
        <end position="22"/>
    </location>
</feature>
<feature type="transmembrane region" description="Helical" evidence="7">
    <location>
        <begin position="355"/>
        <end position="372"/>
    </location>
</feature>